<dbReference type="InterPro" id="IPR036388">
    <property type="entry name" value="WH-like_DNA-bd_sf"/>
</dbReference>
<proteinExistence type="predicted"/>
<dbReference type="InterPro" id="IPR036390">
    <property type="entry name" value="WH_DNA-bd_sf"/>
</dbReference>
<dbReference type="SUPFAM" id="SSF46785">
    <property type="entry name" value="Winged helix' DNA-binding domain"/>
    <property type="match status" value="1"/>
</dbReference>
<protein>
    <submittedName>
        <fullName evidence="5">Lrp/AsnC family transcriptional regulator</fullName>
    </submittedName>
</protein>
<dbReference type="GO" id="GO:0043565">
    <property type="term" value="F:sequence-specific DNA binding"/>
    <property type="evidence" value="ECO:0007669"/>
    <property type="project" value="InterPro"/>
</dbReference>
<dbReference type="SUPFAM" id="SSF54909">
    <property type="entry name" value="Dimeric alpha+beta barrel"/>
    <property type="match status" value="1"/>
</dbReference>
<dbReference type="Pfam" id="PF01037">
    <property type="entry name" value="AsnC_trans_reg"/>
    <property type="match status" value="1"/>
</dbReference>
<keyword evidence="3" id="KW-0804">Transcription</keyword>
<dbReference type="InterPro" id="IPR019887">
    <property type="entry name" value="Tscrpt_reg_AsnC/Lrp_C"/>
</dbReference>
<evidence type="ECO:0000256" key="3">
    <source>
        <dbReference type="ARBA" id="ARBA00023163"/>
    </source>
</evidence>
<dbReference type="PRINTS" id="PR00033">
    <property type="entry name" value="HTHASNC"/>
</dbReference>
<dbReference type="EMBL" id="CP041186">
    <property type="protein sequence ID" value="QDG53283.1"/>
    <property type="molecule type" value="Genomic_DNA"/>
</dbReference>
<dbReference type="CDD" id="cd00090">
    <property type="entry name" value="HTH_ARSR"/>
    <property type="match status" value="1"/>
</dbReference>
<dbReference type="InterPro" id="IPR011991">
    <property type="entry name" value="ArsR-like_HTH"/>
</dbReference>
<keyword evidence="2" id="KW-0238">DNA-binding</keyword>
<dbReference type="InterPro" id="IPR011008">
    <property type="entry name" value="Dimeric_a/b-barrel"/>
</dbReference>
<dbReference type="SMART" id="SM00344">
    <property type="entry name" value="HTH_ASNC"/>
    <property type="match status" value="1"/>
</dbReference>
<evidence type="ECO:0000259" key="4">
    <source>
        <dbReference type="PROSITE" id="PS50956"/>
    </source>
</evidence>
<evidence type="ECO:0000313" key="5">
    <source>
        <dbReference type="EMBL" id="QDG53283.1"/>
    </source>
</evidence>
<sequence length="160" mass="18329">MATNLDRIDFEILAALQEEGRLSNKELAARVDLAPSTCLERVRKLHDEGVLEGYHAQVNPKALGIRLQAMIAVRLQKHSRDLVGEFRSYVLSLPEVLSTFHVTGEHDFLIHVAVRDAEHLRDLALDRFTTRPEVDQLETSLIFEHARTWQLPNLVERDDE</sequence>
<feature type="domain" description="HTH asnC-type" evidence="4">
    <location>
        <begin position="5"/>
        <end position="66"/>
    </location>
</feature>
<dbReference type="GO" id="GO:0043200">
    <property type="term" value="P:response to amino acid"/>
    <property type="evidence" value="ECO:0007669"/>
    <property type="project" value="TreeGrafter"/>
</dbReference>
<dbReference type="GO" id="GO:0005829">
    <property type="term" value="C:cytosol"/>
    <property type="evidence" value="ECO:0007669"/>
    <property type="project" value="TreeGrafter"/>
</dbReference>
<dbReference type="PROSITE" id="PS50956">
    <property type="entry name" value="HTH_ASNC_2"/>
    <property type="match status" value="1"/>
</dbReference>
<accession>A0A5B8Y935</accession>
<accession>A0A4Y6PYE9</accession>
<dbReference type="OrthoDB" id="9800326at2"/>
<dbReference type="Pfam" id="PF13412">
    <property type="entry name" value="HTH_24"/>
    <property type="match status" value="1"/>
</dbReference>
<evidence type="ECO:0000256" key="2">
    <source>
        <dbReference type="ARBA" id="ARBA00023125"/>
    </source>
</evidence>
<gene>
    <name evidence="5" type="ORF">FIV42_21810</name>
</gene>
<dbReference type="Gene3D" id="1.10.10.10">
    <property type="entry name" value="Winged helix-like DNA-binding domain superfamily/Winged helix DNA-binding domain"/>
    <property type="match status" value="1"/>
</dbReference>
<dbReference type="InterPro" id="IPR000485">
    <property type="entry name" value="AsnC-type_HTH_dom"/>
</dbReference>
<dbReference type="RefSeq" id="WP_141199744.1">
    <property type="nucleotide sequence ID" value="NZ_CP041186.1"/>
</dbReference>
<dbReference type="AlphaFoldDB" id="A0A4Y6PYE9"/>
<dbReference type="Proteomes" id="UP000315995">
    <property type="component" value="Chromosome"/>
</dbReference>
<reference evidence="5 6" key="1">
    <citation type="submission" date="2019-06" db="EMBL/GenBank/DDBJ databases">
        <title>Persicimonas caeni gen. nov., sp. nov., a predatory bacterium isolated from solar saltern.</title>
        <authorList>
            <person name="Wang S."/>
        </authorList>
    </citation>
    <scope>NUCLEOTIDE SEQUENCE [LARGE SCALE GENOMIC DNA]</scope>
    <source>
        <strain evidence="5 6">YN101</strain>
    </source>
</reference>
<name>A0A4Y6PYE9_PERCE</name>
<organism evidence="5 6">
    <name type="scientific">Persicimonas caeni</name>
    <dbReference type="NCBI Taxonomy" id="2292766"/>
    <lineage>
        <taxon>Bacteria</taxon>
        <taxon>Deltaproteobacteria</taxon>
        <taxon>Bradymonadales</taxon>
        <taxon>Bradymonadaceae</taxon>
        <taxon>Persicimonas</taxon>
    </lineage>
</organism>
<dbReference type="Gene3D" id="3.30.70.920">
    <property type="match status" value="1"/>
</dbReference>
<dbReference type="PANTHER" id="PTHR30154">
    <property type="entry name" value="LEUCINE-RESPONSIVE REGULATORY PROTEIN"/>
    <property type="match status" value="1"/>
</dbReference>
<dbReference type="PANTHER" id="PTHR30154:SF54">
    <property type="entry name" value="POSSIBLE TRANSCRIPTIONAL REGULATORY PROTEIN (PROBABLY LRP_ASNC-FAMILY)"/>
    <property type="match status" value="1"/>
</dbReference>
<keyword evidence="6" id="KW-1185">Reference proteome</keyword>
<keyword evidence="1" id="KW-0805">Transcription regulation</keyword>
<evidence type="ECO:0000313" key="6">
    <source>
        <dbReference type="Proteomes" id="UP000315995"/>
    </source>
</evidence>
<dbReference type="InterPro" id="IPR019888">
    <property type="entry name" value="Tscrpt_reg_AsnC-like"/>
</dbReference>
<evidence type="ECO:0000256" key="1">
    <source>
        <dbReference type="ARBA" id="ARBA00023015"/>
    </source>
</evidence>